<name>F4RTE1_MELLP</name>
<accession>F4RTE1</accession>
<feature type="signal peptide" evidence="1">
    <location>
        <begin position="1"/>
        <end position="27"/>
    </location>
</feature>
<dbReference type="HOGENOM" id="CLU_150810_1_1_1"/>
<gene>
    <name evidence="2" type="ORF">MELLADRAFT_123851</name>
</gene>
<dbReference type="KEGG" id="mlr:MELLADRAFT_123851"/>
<evidence type="ECO:0000313" key="3">
    <source>
        <dbReference type="Proteomes" id="UP000001072"/>
    </source>
</evidence>
<keyword evidence="1" id="KW-0732">Signal</keyword>
<dbReference type="Proteomes" id="UP000001072">
    <property type="component" value="Unassembled WGS sequence"/>
</dbReference>
<feature type="chain" id="PRO_5003321009" evidence="1">
    <location>
        <begin position="28"/>
        <end position="129"/>
    </location>
</feature>
<dbReference type="VEuPathDB" id="FungiDB:MELLADRAFT_123851"/>
<evidence type="ECO:0000313" key="2">
    <source>
        <dbReference type="EMBL" id="EGG04355.1"/>
    </source>
</evidence>
<proteinExistence type="predicted"/>
<evidence type="ECO:0000256" key="1">
    <source>
        <dbReference type="SAM" id="SignalP"/>
    </source>
</evidence>
<sequence length="129" mass="14580">MSLKNSLIIVLMCFIMSVFMNMNLVDAEMIDCTGGFSTDSVLLSAKCVLDSEQKNPRYCDFDKCGHNNAHFVPMKNCEPYNPPGKKKSTQNCLNYQYNDGSHYSCWNAANHLFICEHQFGDKPVISCDC</sequence>
<protein>
    <submittedName>
        <fullName evidence="2">Secreted protein</fullName>
    </submittedName>
</protein>
<dbReference type="EMBL" id="GL883119">
    <property type="protein sequence ID" value="EGG04355.1"/>
    <property type="molecule type" value="Genomic_DNA"/>
</dbReference>
<dbReference type="AlphaFoldDB" id="F4RTE1"/>
<dbReference type="GeneID" id="18926499"/>
<dbReference type="InParanoid" id="F4RTE1"/>
<reference evidence="3" key="1">
    <citation type="journal article" date="2011" name="Proc. Natl. Acad. Sci. U.S.A.">
        <title>Obligate biotrophy features unraveled by the genomic analysis of rust fungi.</title>
        <authorList>
            <person name="Duplessis S."/>
            <person name="Cuomo C.A."/>
            <person name="Lin Y.-C."/>
            <person name="Aerts A."/>
            <person name="Tisserant E."/>
            <person name="Veneault-Fourrey C."/>
            <person name="Joly D.L."/>
            <person name="Hacquard S."/>
            <person name="Amselem J."/>
            <person name="Cantarel B.L."/>
            <person name="Chiu R."/>
            <person name="Coutinho P.M."/>
            <person name="Feau N."/>
            <person name="Field M."/>
            <person name="Frey P."/>
            <person name="Gelhaye E."/>
            <person name="Goldberg J."/>
            <person name="Grabherr M.G."/>
            <person name="Kodira C.D."/>
            <person name="Kohler A."/>
            <person name="Kuees U."/>
            <person name="Lindquist E.A."/>
            <person name="Lucas S.M."/>
            <person name="Mago R."/>
            <person name="Mauceli E."/>
            <person name="Morin E."/>
            <person name="Murat C."/>
            <person name="Pangilinan J.L."/>
            <person name="Park R."/>
            <person name="Pearson M."/>
            <person name="Quesneville H."/>
            <person name="Rouhier N."/>
            <person name="Sakthikumar S."/>
            <person name="Salamov A.A."/>
            <person name="Schmutz J."/>
            <person name="Selles B."/>
            <person name="Shapiro H."/>
            <person name="Tanguay P."/>
            <person name="Tuskan G.A."/>
            <person name="Henrissat B."/>
            <person name="Van de Peer Y."/>
            <person name="Rouze P."/>
            <person name="Ellis J.G."/>
            <person name="Dodds P.N."/>
            <person name="Schein J.E."/>
            <person name="Zhong S."/>
            <person name="Hamelin R.C."/>
            <person name="Grigoriev I.V."/>
            <person name="Szabo L.J."/>
            <person name="Martin F."/>
        </authorList>
    </citation>
    <scope>NUCLEOTIDE SEQUENCE [LARGE SCALE GENOMIC DNA]</scope>
    <source>
        <strain evidence="3">98AG31 / pathotype 3-4-7</strain>
    </source>
</reference>
<organism evidence="3">
    <name type="scientific">Melampsora larici-populina (strain 98AG31 / pathotype 3-4-7)</name>
    <name type="common">Poplar leaf rust fungus</name>
    <dbReference type="NCBI Taxonomy" id="747676"/>
    <lineage>
        <taxon>Eukaryota</taxon>
        <taxon>Fungi</taxon>
        <taxon>Dikarya</taxon>
        <taxon>Basidiomycota</taxon>
        <taxon>Pucciniomycotina</taxon>
        <taxon>Pucciniomycetes</taxon>
        <taxon>Pucciniales</taxon>
        <taxon>Melampsoraceae</taxon>
        <taxon>Melampsora</taxon>
    </lineage>
</organism>
<keyword evidence="3" id="KW-1185">Reference proteome</keyword>
<dbReference type="RefSeq" id="XP_007412484.1">
    <property type="nucleotide sequence ID" value="XM_007412422.1"/>
</dbReference>